<name>A0ABT1D4R5_9PROT</name>
<evidence type="ECO:0000313" key="1">
    <source>
        <dbReference type="EMBL" id="MCO6416908.1"/>
    </source>
</evidence>
<dbReference type="Proteomes" id="UP001523392">
    <property type="component" value="Unassembled WGS sequence"/>
</dbReference>
<dbReference type="EMBL" id="JAFIRR010000071">
    <property type="protein sequence ID" value="MCO6416908.1"/>
    <property type="molecule type" value="Genomic_DNA"/>
</dbReference>
<sequence>MSATSEAKAAFRVSYRPAGEESLVPAGVIAIGAGNIVTVEQAEERFARMLARMAKEVNALSHFTVKTAPPPEAERFTLWGKSVARDAPEAAATLKRLLEQKYGLTLDPV</sequence>
<reference evidence="1 2" key="1">
    <citation type="submission" date="2021-12" db="EMBL/GenBank/DDBJ databases">
        <title>Siccirubricoccus leaddurans sp. nov., a high concentration Zn2+ tolerance bacterium.</title>
        <authorList>
            <person name="Cao Y."/>
        </authorList>
    </citation>
    <scope>NUCLEOTIDE SEQUENCE [LARGE SCALE GENOMIC DNA]</scope>
    <source>
        <strain evidence="1 2">KC 17139</strain>
    </source>
</reference>
<protein>
    <submittedName>
        <fullName evidence="1">Uncharacterized protein</fullName>
    </submittedName>
</protein>
<proteinExistence type="predicted"/>
<organism evidence="1 2">
    <name type="scientific">Siccirubricoccus soli</name>
    <dbReference type="NCBI Taxonomy" id="2899147"/>
    <lineage>
        <taxon>Bacteria</taxon>
        <taxon>Pseudomonadati</taxon>
        <taxon>Pseudomonadota</taxon>
        <taxon>Alphaproteobacteria</taxon>
        <taxon>Acetobacterales</taxon>
        <taxon>Roseomonadaceae</taxon>
        <taxon>Siccirubricoccus</taxon>
    </lineage>
</organism>
<comment type="caution">
    <text evidence="1">The sequence shown here is derived from an EMBL/GenBank/DDBJ whole genome shotgun (WGS) entry which is preliminary data.</text>
</comment>
<evidence type="ECO:0000313" key="2">
    <source>
        <dbReference type="Proteomes" id="UP001523392"/>
    </source>
</evidence>
<gene>
    <name evidence="1" type="ORF">JYK14_12160</name>
</gene>
<keyword evidence="2" id="KW-1185">Reference proteome</keyword>
<dbReference type="RefSeq" id="WP_252953538.1">
    <property type="nucleotide sequence ID" value="NZ_JAFIRR010000071.1"/>
</dbReference>
<accession>A0ABT1D4R5</accession>